<evidence type="ECO:0000256" key="1">
    <source>
        <dbReference type="SAM" id="MobiDB-lite"/>
    </source>
</evidence>
<proteinExistence type="predicted"/>
<sequence length="111" mass="12595">MTDSESTPHRERDRQAIEHVTGQPLPTQWPTEALAPGSRVTVIRDPHWDGPWQQEFSATIDTLGAPEPVDHPQANSGELKCWVQFDAPQYDSSGDGPYRMAQIWARYLRPE</sequence>
<feature type="region of interest" description="Disordered" evidence="1">
    <location>
        <begin position="1"/>
        <end position="32"/>
    </location>
</feature>
<evidence type="ECO:0000313" key="3">
    <source>
        <dbReference type="Proteomes" id="UP000295680"/>
    </source>
</evidence>
<evidence type="ECO:0000313" key="2">
    <source>
        <dbReference type="EMBL" id="TCO61979.1"/>
    </source>
</evidence>
<name>A0A4R2JXQ4_9PSEU</name>
<reference evidence="2 3" key="1">
    <citation type="submission" date="2019-03" db="EMBL/GenBank/DDBJ databases">
        <title>Genomic Encyclopedia of Type Strains, Phase IV (KMG-IV): sequencing the most valuable type-strain genomes for metagenomic binning, comparative biology and taxonomic classification.</title>
        <authorList>
            <person name="Goeker M."/>
        </authorList>
    </citation>
    <scope>NUCLEOTIDE SEQUENCE [LARGE SCALE GENOMIC DNA]</scope>
    <source>
        <strain evidence="2 3">DSM 45934</strain>
    </source>
</reference>
<dbReference type="RefSeq" id="WP_132113422.1">
    <property type="nucleotide sequence ID" value="NZ_SLWS01000002.1"/>
</dbReference>
<dbReference type="AlphaFoldDB" id="A0A4R2JXQ4"/>
<evidence type="ECO:0008006" key="4">
    <source>
        <dbReference type="Google" id="ProtNLM"/>
    </source>
</evidence>
<protein>
    <recommendedName>
        <fullName evidence="4">Ferrous iron transport protein A</fullName>
    </recommendedName>
</protein>
<dbReference type="Proteomes" id="UP000295680">
    <property type="component" value="Unassembled WGS sequence"/>
</dbReference>
<organism evidence="2 3">
    <name type="scientific">Actinocrispum wychmicini</name>
    <dbReference type="NCBI Taxonomy" id="1213861"/>
    <lineage>
        <taxon>Bacteria</taxon>
        <taxon>Bacillati</taxon>
        <taxon>Actinomycetota</taxon>
        <taxon>Actinomycetes</taxon>
        <taxon>Pseudonocardiales</taxon>
        <taxon>Pseudonocardiaceae</taxon>
        <taxon>Actinocrispum</taxon>
    </lineage>
</organism>
<dbReference type="EMBL" id="SLWS01000002">
    <property type="protein sequence ID" value="TCO61979.1"/>
    <property type="molecule type" value="Genomic_DNA"/>
</dbReference>
<feature type="compositionally biased region" description="Basic and acidic residues" evidence="1">
    <location>
        <begin position="1"/>
        <end position="17"/>
    </location>
</feature>
<dbReference type="OrthoDB" id="3543799at2"/>
<comment type="caution">
    <text evidence="2">The sequence shown here is derived from an EMBL/GenBank/DDBJ whole genome shotgun (WGS) entry which is preliminary data.</text>
</comment>
<keyword evidence="3" id="KW-1185">Reference proteome</keyword>
<gene>
    <name evidence="2" type="ORF">EV192_102116</name>
</gene>
<accession>A0A4R2JXQ4</accession>